<proteinExistence type="predicted"/>
<dbReference type="AlphaFoldDB" id="A0A0K2TM34"/>
<accession>A0A0K2TM34</accession>
<organism evidence="1">
    <name type="scientific">Lepeophtheirus salmonis</name>
    <name type="common">Salmon louse</name>
    <name type="synonym">Caligus salmonis</name>
    <dbReference type="NCBI Taxonomy" id="72036"/>
    <lineage>
        <taxon>Eukaryota</taxon>
        <taxon>Metazoa</taxon>
        <taxon>Ecdysozoa</taxon>
        <taxon>Arthropoda</taxon>
        <taxon>Crustacea</taxon>
        <taxon>Multicrustacea</taxon>
        <taxon>Hexanauplia</taxon>
        <taxon>Copepoda</taxon>
        <taxon>Siphonostomatoida</taxon>
        <taxon>Caligidae</taxon>
        <taxon>Lepeophtheirus</taxon>
    </lineage>
</organism>
<name>A0A0K2TM34_LEPSM</name>
<dbReference type="EMBL" id="HACA01009618">
    <property type="protein sequence ID" value="CDW26979.1"/>
    <property type="molecule type" value="Transcribed_RNA"/>
</dbReference>
<sequence length="61" mass="6862">MTNGDIAISRHDREEYGACKLIDGRGCQIYFAHLHPEGPISQIGCHNEKRDPHEEALISQC</sequence>
<evidence type="ECO:0000313" key="1">
    <source>
        <dbReference type="EMBL" id="CDW26979.1"/>
    </source>
</evidence>
<protein>
    <submittedName>
        <fullName evidence="1">Uncharacterized protein</fullName>
    </submittedName>
</protein>
<reference evidence="1" key="1">
    <citation type="submission" date="2014-05" db="EMBL/GenBank/DDBJ databases">
        <authorList>
            <person name="Chronopoulou M."/>
        </authorList>
    </citation>
    <scope>NUCLEOTIDE SEQUENCE</scope>
    <source>
        <tissue evidence="1">Whole organism</tissue>
    </source>
</reference>